<organism evidence="1 2">
    <name type="scientific">Methylorubrum populi</name>
    <dbReference type="NCBI Taxonomy" id="223967"/>
    <lineage>
        <taxon>Bacteria</taxon>
        <taxon>Pseudomonadati</taxon>
        <taxon>Pseudomonadota</taxon>
        <taxon>Alphaproteobacteria</taxon>
        <taxon>Hyphomicrobiales</taxon>
        <taxon>Methylobacteriaceae</taxon>
        <taxon>Methylorubrum</taxon>
    </lineage>
</organism>
<dbReference type="RefSeq" id="WP_096483856.1">
    <property type="nucleotide sequence ID" value="NZ_AP014809.1"/>
</dbReference>
<keyword evidence="1" id="KW-0969">Cilium</keyword>
<gene>
    <name evidence="1" type="primary">flaF</name>
    <name evidence="1" type="ORF">MPPM_0706</name>
</gene>
<proteinExistence type="predicted"/>
<evidence type="ECO:0000313" key="1">
    <source>
        <dbReference type="EMBL" id="BAU89311.1"/>
    </source>
</evidence>
<dbReference type="OrthoDB" id="9808944at2"/>
<dbReference type="Pfam" id="PF07309">
    <property type="entry name" value="FlaF"/>
    <property type="match status" value="1"/>
</dbReference>
<sequence length="116" mass="12560">MYRLSYAEIMEDAPDLGRERERAAFDRALGLLRSAEARGPAAGSERNAAVGSIQDLWNVLIADLLDAENALPEALRADLVAIGLWNMREAGAVLNSPERSLAALIEVNTSIRDGLQ</sequence>
<keyword evidence="1" id="KW-0282">Flagellum</keyword>
<dbReference type="AlphaFoldDB" id="A0A160PCX6"/>
<dbReference type="NCBIfam" id="NF009434">
    <property type="entry name" value="PRK12793.1"/>
    <property type="match status" value="1"/>
</dbReference>
<reference evidence="1 2" key="1">
    <citation type="journal article" date="2016" name="Genome Announc.">
        <title>Complete Genome Sequence of Methylobacterium populi P-1M, Isolated from Pink-Pigmented Household Biofilm.</title>
        <authorList>
            <person name="Morohoshi T."/>
            <person name="Ikeda T."/>
        </authorList>
    </citation>
    <scope>NUCLEOTIDE SEQUENCE [LARGE SCALE GENOMIC DNA]</scope>
    <source>
        <strain evidence="1 2">P-1M</strain>
    </source>
</reference>
<name>A0A160PCX6_9HYPH</name>
<accession>A0A160PCX6</accession>
<dbReference type="Proteomes" id="UP000218288">
    <property type="component" value="Chromosome"/>
</dbReference>
<dbReference type="GO" id="GO:0044781">
    <property type="term" value="P:bacterial-type flagellum organization"/>
    <property type="evidence" value="ECO:0007669"/>
    <property type="project" value="InterPro"/>
</dbReference>
<dbReference type="InterPro" id="IPR010845">
    <property type="entry name" value="FlaF"/>
</dbReference>
<protein>
    <submittedName>
        <fullName evidence="1">Flagellar protein FlaF</fullName>
    </submittedName>
</protein>
<evidence type="ECO:0000313" key="2">
    <source>
        <dbReference type="Proteomes" id="UP000218288"/>
    </source>
</evidence>
<keyword evidence="1" id="KW-0966">Cell projection</keyword>
<dbReference type="EMBL" id="AP014809">
    <property type="protein sequence ID" value="BAU89311.1"/>
    <property type="molecule type" value="Genomic_DNA"/>
</dbReference>